<dbReference type="AlphaFoldDB" id="A0A8H4APW2"/>
<name>A0A8H4APW2_GIGMA</name>
<accession>A0A8H4APW2</accession>
<feature type="compositionally biased region" description="Polar residues" evidence="1">
    <location>
        <begin position="43"/>
        <end position="52"/>
    </location>
</feature>
<organism evidence="2 3">
    <name type="scientific">Gigaspora margarita</name>
    <dbReference type="NCBI Taxonomy" id="4874"/>
    <lineage>
        <taxon>Eukaryota</taxon>
        <taxon>Fungi</taxon>
        <taxon>Fungi incertae sedis</taxon>
        <taxon>Mucoromycota</taxon>
        <taxon>Glomeromycotina</taxon>
        <taxon>Glomeromycetes</taxon>
        <taxon>Diversisporales</taxon>
        <taxon>Gigasporaceae</taxon>
        <taxon>Gigaspora</taxon>
    </lineage>
</organism>
<evidence type="ECO:0000256" key="1">
    <source>
        <dbReference type="SAM" id="MobiDB-lite"/>
    </source>
</evidence>
<evidence type="ECO:0000313" key="3">
    <source>
        <dbReference type="Proteomes" id="UP000439903"/>
    </source>
</evidence>
<feature type="compositionally biased region" description="Basic and acidic residues" evidence="1">
    <location>
        <begin position="56"/>
        <end position="73"/>
    </location>
</feature>
<protein>
    <submittedName>
        <fullName evidence="2">Uncharacterized protein</fullName>
    </submittedName>
</protein>
<reference evidence="2 3" key="1">
    <citation type="journal article" date="2019" name="Environ. Microbiol.">
        <title>At the nexus of three kingdoms: the genome of the mycorrhizal fungus Gigaspora margarita provides insights into plant, endobacterial and fungal interactions.</title>
        <authorList>
            <person name="Venice F."/>
            <person name="Ghignone S."/>
            <person name="Salvioli di Fossalunga A."/>
            <person name="Amselem J."/>
            <person name="Novero M."/>
            <person name="Xianan X."/>
            <person name="Sedzielewska Toro K."/>
            <person name="Morin E."/>
            <person name="Lipzen A."/>
            <person name="Grigoriev I.V."/>
            <person name="Henrissat B."/>
            <person name="Martin F.M."/>
            <person name="Bonfante P."/>
        </authorList>
    </citation>
    <scope>NUCLEOTIDE SEQUENCE [LARGE SCALE GENOMIC DNA]</scope>
    <source>
        <strain evidence="2 3">BEG34</strain>
    </source>
</reference>
<gene>
    <name evidence="2" type="ORF">F8M41_016087</name>
</gene>
<sequence>MPKSNVSENPEAPENKLNNESSEVSENMPKSKVSENPEAPENKLNNESSEVSENMAKSKESENPEAPENKLVIKDRLGLIEKYIITLSYRLM</sequence>
<feature type="region of interest" description="Disordered" evidence="1">
    <location>
        <begin position="1"/>
        <end position="73"/>
    </location>
</feature>
<comment type="caution">
    <text evidence="2">The sequence shown here is derived from an EMBL/GenBank/DDBJ whole genome shotgun (WGS) entry which is preliminary data.</text>
</comment>
<dbReference type="Proteomes" id="UP000439903">
    <property type="component" value="Unassembled WGS sequence"/>
</dbReference>
<keyword evidence="3" id="KW-1185">Reference proteome</keyword>
<evidence type="ECO:0000313" key="2">
    <source>
        <dbReference type="EMBL" id="KAF0520803.1"/>
    </source>
</evidence>
<proteinExistence type="predicted"/>
<dbReference type="EMBL" id="WTPW01000344">
    <property type="protein sequence ID" value="KAF0520803.1"/>
    <property type="molecule type" value="Genomic_DNA"/>
</dbReference>
<feature type="compositionally biased region" description="Polar residues" evidence="1">
    <location>
        <begin position="16"/>
        <end position="25"/>
    </location>
</feature>